<dbReference type="AlphaFoldDB" id="A0A1Y1YQX3"/>
<dbReference type="InterPro" id="IPR036866">
    <property type="entry name" value="RibonucZ/Hydroxyglut_hydro"/>
</dbReference>
<dbReference type="InParanoid" id="A0A1Y1YQX3"/>
<feature type="domain" description="Metallo-beta-lactamase" evidence="2">
    <location>
        <begin position="42"/>
        <end position="234"/>
    </location>
</feature>
<dbReference type="SUPFAM" id="SSF56281">
    <property type="entry name" value="Metallo-hydrolase/oxidoreductase"/>
    <property type="match status" value="1"/>
</dbReference>
<dbReference type="Gene3D" id="3.60.15.10">
    <property type="entry name" value="Ribonuclease Z/Hydroxyacylglutathione hydrolase-like"/>
    <property type="match status" value="1"/>
</dbReference>
<dbReference type="PANTHER" id="PTHR42951:SF14">
    <property type="entry name" value="METALLO-BETA-LACTAMASE SUPERFAMILY PROTEIN"/>
    <property type="match status" value="1"/>
</dbReference>
<feature type="chain" id="PRO_5012192243" evidence="1">
    <location>
        <begin position="23"/>
        <end position="301"/>
    </location>
</feature>
<dbReference type="InterPro" id="IPR050855">
    <property type="entry name" value="NDM-1-like"/>
</dbReference>
<reference evidence="3 4" key="1">
    <citation type="submission" date="2016-07" db="EMBL/GenBank/DDBJ databases">
        <title>Pervasive Adenine N6-methylation of Active Genes in Fungi.</title>
        <authorList>
            <consortium name="DOE Joint Genome Institute"/>
            <person name="Mondo S.J."/>
            <person name="Dannebaum R.O."/>
            <person name="Kuo R.C."/>
            <person name="Labutti K."/>
            <person name="Haridas S."/>
            <person name="Kuo A."/>
            <person name="Salamov A."/>
            <person name="Ahrendt S.R."/>
            <person name="Lipzen A."/>
            <person name="Sullivan W."/>
            <person name="Andreopoulos W.B."/>
            <person name="Clum A."/>
            <person name="Lindquist E."/>
            <person name="Daum C."/>
            <person name="Ramamoorthy G.K."/>
            <person name="Gryganskyi A."/>
            <person name="Culley D."/>
            <person name="Magnuson J.K."/>
            <person name="James T.Y."/>
            <person name="O'Malley M.A."/>
            <person name="Stajich J.E."/>
            <person name="Spatafora J.W."/>
            <person name="Visel A."/>
            <person name="Grigoriev I.V."/>
        </authorList>
    </citation>
    <scope>NUCLEOTIDE SEQUENCE [LARGE SCALE GENOMIC DNA]</scope>
    <source>
        <strain evidence="3 4">CBS 931.73</strain>
    </source>
</reference>
<dbReference type="InterPro" id="IPR001279">
    <property type="entry name" value="Metallo-B-lactamas"/>
</dbReference>
<dbReference type="GO" id="GO:0016787">
    <property type="term" value="F:hydrolase activity"/>
    <property type="evidence" value="ECO:0007669"/>
    <property type="project" value="UniProtKB-KW"/>
</dbReference>
<keyword evidence="1" id="KW-0732">Signal</keyword>
<keyword evidence="3" id="KW-0378">Hydrolase</keyword>
<dbReference type="OrthoDB" id="536211at2759"/>
<name>A0A1Y1YQX3_9FUNG</name>
<keyword evidence="4" id="KW-1185">Reference proteome</keyword>
<dbReference type="STRING" id="1314790.A0A1Y1YQX3"/>
<feature type="signal peptide" evidence="1">
    <location>
        <begin position="1"/>
        <end position="22"/>
    </location>
</feature>
<evidence type="ECO:0000313" key="4">
    <source>
        <dbReference type="Proteomes" id="UP000193498"/>
    </source>
</evidence>
<proteinExistence type="predicted"/>
<organism evidence="3 4">
    <name type="scientific">Basidiobolus meristosporus CBS 931.73</name>
    <dbReference type="NCBI Taxonomy" id="1314790"/>
    <lineage>
        <taxon>Eukaryota</taxon>
        <taxon>Fungi</taxon>
        <taxon>Fungi incertae sedis</taxon>
        <taxon>Zoopagomycota</taxon>
        <taxon>Entomophthoromycotina</taxon>
        <taxon>Basidiobolomycetes</taxon>
        <taxon>Basidiobolales</taxon>
        <taxon>Basidiobolaceae</taxon>
        <taxon>Basidiobolus</taxon>
    </lineage>
</organism>
<sequence>MRFHSIHLQALTLVALVLTTFSFVAESTLRILHSSSPEASFASVSTAVIGKQEVFIIDSGFTVSAAQQLITLIRQSTSLPVTKIFATHEHPDHYFGATEVLRAYPNASLLASPSVVQNMRQSVQEKVGQWTPVFGQAEIPSSPKTAEPFRGNRISLRGNEDEPIHLLQPLQGDVEDVTAYWIPSQKTLITGDLVYSSKIHVWLAEAQRPRNRANWIRSLNYLNSLGPTLVIGGHVPSTETPRVSDIQATKEYIEYFDKNVYGKGYTTQQIFDLLKSRYPDRIGLAILNQTAIAFGKQGATE</sequence>
<evidence type="ECO:0000313" key="3">
    <source>
        <dbReference type="EMBL" id="ORY00438.1"/>
    </source>
</evidence>
<protein>
    <submittedName>
        <fullName evidence="3">Metallo-hydrolase/oxidoreductase</fullName>
    </submittedName>
</protein>
<evidence type="ECO:0000259" key="2">
    <source>
        <dbReference type="SMART" id="SM00849"/>
    </source>
</evidence>
<dbReference type="EMBL" id="MCFE01000083">
    <property type="protein sequence ID" value="ORY00438.1"/>
    <property type="molecule type" value="Genomic_DNA"/>
</dbReference>
<dbReference type="Pfam" id="PF00753">
    <property type="entry name" value="Lactamase_B"/>
    <property type="match status" value="1"/>
</dbReference>
<dbReference type="PANTHER" id="PTHR42951">
    <property type="entry name" value="METALLO-BETA-LACTAMASE DOMAIN-CONTAINING"/>
    <property type="match status" value="1"/>
</dbReference>
<evidence type="ECO:0000256" key="1">
    <source>
        <dbReference type="SAM" id="SignalP"/>
    </source>
</evidence>
<gene>
    <name evidence="3" type="ORF">K493DRAFT_278855</name>
</gene>
<dbReference type="SMART" id="SM00849">
    <property type="entry name" value="Lactamase_B"/>
    <property type="match status" value="1"/>
</dbReference>
<comment type="caution">
    <text evidence="3">The sequence shown here is derived from an EMBL/GenBank/DDBJ whole genome shotgun (WGS) entry which is preliminary data.</text>
</comment>
<accession>A0A1Y1YQX3</accession>
<dbReference type="Proteomes" id="UP000193498">
    <property type="component" value="Unassembled WGS sequence"/>
</dbReference>